<feature type="transmembrane region" description="Helical" evidence="1">
    <location>
        <begin position="108"/>
        <end position="127"/>
    </location>
</feature>
<proteinExistence type="predicted"/>
<dbReference type="OrthoDB" id="2973393at2759"/>
<evidence type="ECO:0000259" key="2">
    <source>
        <dbReference type="Pfam" id="PF20153"/>
    </source>
</evidence>
<dbReference type="AlphaFoldDB" id="A0A165EFS5"/>
<keyword evidence="1" id="KW-0472">Membrane</keyword>
<evidence type="ECO:0000256" key="1">
    <source>
        <dbReference type="SAM" id="Phobius"/>
    </source>
</evidence>
<protein>
    <recommendedName>
        <fullName evidence="2">DUF6535 domain-containing protein</fullName>
    </recommendedName>
</protein>
<dbReference type="InParanoid" id="A0A165EFS5"/>
<evidence type="ECO:0000313" key="4">
    <source>
        <dbReference type="Proteomes" id="UP000077266"/>
    </source>
</evidence>
<sequence length="757" mass="84444">MTILAAPSPNAREWACRRTLFHGGLVRWGVPTYISVLPVLLHASLFSFAVGLVLFLWPLDAAVAYVVLSLTAFLLAAYLAYALFPLWYDDCPTQTVTQVQDLRRLGSFIAMPFRYIIGILVDLPAVLRLRLSAWRQGIIIRKNGMTSRIRNLCHRFQEMATYGLRHRAGSEPPLADASPSRRLDWEALKWLMIYSASDDVHGVTVQAMGSYICEQPGWRPSLKLRSGAQVLDRQLIQGINDCLYDRMTRLSSQKLGSEAAAIEYGRYARACLAMYKTDVWRMDWRVRRALSVFRAAKVPHILDLPVLHTLALLLHAEGDRSGPSMDSLLLSMQAQISQSMALDRDTASSHFAALQALQLMRRIYLSGAAGSPSSMAILCHAARLERLSYGDMWPVALYVTTTLGSTALQPPSKSDTNSARTRTILIELWSCILASGKLSDREATIAHEHLADSAHMLLREVGFRTMLDRFPHFVNLLDSPAFLQHRWKADGAAGRGAVWSAGAGARWSFDRIGPVADLALSIMRTTDAVPRECIPRLCARILRVASLSADAAPSDDIEAAQSVRDIMMRRLRDVVFGYRLLETYQSHPADMSRGRVADTEETLLSFLVSDEPTDADASSNSEGQGRSAWTCLLQVRGDHLVGIISVADVLAAELCRAQRRGAVTTDLTTTFFDGLTPLLFNVWRIWQSRDLISPAEVMQGRREIMRRIAQHCLELRPSWRTEECAAYFKECDDASAQYLYALFEEVDVTVSRCSICA</sequence>
<keyword evidence="4" id="KW-1185">Reference proteome</keyword>
<keyword evidence="1" id="KW-0812">Transmembrane</keyword>
<dbReference type="Pfam" id="PF20153">
    <property type="entry name" value="DUF6535"/>
    <property type="match status" value="1"/>
</dbReference>
<dbReference type="InterPro" id="IPR045338">
    <property type="entry name" value="DUF6535"/>
</dbReference>
<reference evidence="3 4" key="1">
    <citation type="journal article" date="2016" name="Mol. Biol. Evol.">
        <title>Comparative Genomics of Early-Diverging Mushroom-Forming Fungi Provides Insights into the Origins of Lignocellulose Decay Capabilities.</title>
        <authorList>
            <person name="Nagy L.G."/>
            <person name="Riley R."/>
            <person name="Tritt A."/>
            <person name="Adam C."/>
            <person name="Daum C."/>
            <person name="Floudas D."/>
            <person name="Sun H."/>
            <person name="Yadav J.S."/>
            <person name="Pangilinan J."/>
            <person name="Larsson K.H."/>
            <person name="Matsuura K."/>
            <person name="Barry K."/>
            <person name="Labutti K."/>
            <person name="Kuo R."/>
            <person name="Ohm R.A."/>
            <person name="Bhattacharya S.S."/>
            <person name="Shirouzu T."/>
            <person name="Yoshinaga Y."/>
            <person name="Martin F.M."/>
            <person name="Grigoriev I.V."/>
            <person name="Hibbett D.S."/>
        </authorList>
    </citation>
    <scope>NUCLEOTIDE SEQUENCE [LARGE SCALE GENOMIC DNA]</scope>
    <source>
        <strain evidence="3 4">HHB12029</strain>
    </source>
</reference>
<accession>A0A165EFS5</accession>
<feature type="transmembrane region" description="Helical" evidence="1">
    <location>
        <begin position="33"/>
        <end position="57"/>
    </location>
</feature>
<dbReference type="EMBL" id="KV426143">
    <property type="protein sequence ID" value="KZV86836.1"/>
    <property type="molecule type" value="Genomic_DNA"/>
</dbReference>
<evidence type="ECO:0000313" key="3">
    <source>
        <dbReference type="EMBL" id="KZV86836.1"/>
    </source>
</evidence>
<name>A0A165EFS5_EXIGL</name>
<dbReference type="Proteomes" id="UP000077266">
    <property type="component" value="Unassembled WGS sequence"/>
</dbReference>
<organism evidence="3 4">
    <name type="scientific">Exidia glandulosa HHB12029</name>
    <dbReference type="NCBI Taxonomy" id="1314781"/>
    <lineage>
        <taxon>Eukaryota</taxon>
        <taxon>Fungi</taxon>
        <taxon>Dikarya</taxon>
        <taxon>Basidiomycota</taxon>
        <taxon>Agaricomycotina</taxon>
        <taxon>Agaricomycetes</taxon>
        <taxon>Auriculariales</taxon>
        <taxon>Exidiaceae</taxon>
        <taxon>Exidia</taxon>
    </lineage>
</organism>
<gene>
    <name evidence="3" type="ORF">EXIGLDRAFT_801590</name>
</gene>
<keyword evidence="1" id="KW-1133">Transmembrane helix</keyword>
<feature type="domain" description="DUF6535" evidence="2">
    <location>
        <begin position="8"/>
        <end position="58"/>
    </location>
</feature>
<feature type="transmembrane region" description="Helical" evidence="1">
    <location>
        <begin position="64"/>
        <end position="88"/>
    </location>
</feature>